<dbReference type="eggNOG" id="ENOG502ZF8C">
    <property type="taxonomic scope" value="Bacteria"/>
</dbReference>
<protein>
    <submittedName>
        <fullName evidence="2">Uncharacterized protein</fullName>
    </submittedName>
</protein>
<keyword evidence="1" id="KW-1133">Transmembrane helix</keyword>
<keyword evidence="1" id="KW-0812">Transmembrane</keyword>
<proteinExistence type="predicted"/>
<dbReference type="EMBL" id="JPMD01000003">
    <property type="protein sequence ID" value="KEZ88385.1"/>
    <property type="molecule type" value="Genomic_DNA"/>
</dbReference>
<keyword evidence="3" id="KW-1185">Reference proteome</keyword>
<name>A0A084JHF1_9CLOT</name>
<comment type="caution">
    <text evidence="2">The sequence shown here is derived from an EMBL/GenBank/DDBJ whole genome shotgun (WGS) entry which is preliminary data.</text>
</comment>
<sequence>MVNTFSTNFNGGVDNMKKRFKNIFDRKKKLNGISLLCIIVFFSIVISSLIACERVNPSPDKAVAESFIENYYNISDYTLADQLSKLIESSLEGRAPSNGETGIVTLSPEDETKIREACLKNIGDSITSQLGDELILNRFPLSSIKMAKDYEYTTTISNIILDKISSDNDTEAYYKYNADINIIYNDGYKEKQNLEGKIKLINKNKKWLVSIFTPLTEILPNKKYYNPQNLDSHSLQTNDSTSINHDISSAEEFCNLYMNAMINEEYSFIYNYTVNSSNSATLEEGQKIWDEIDIDYVKIRNTEVRNNKAYYELEINVKEPGNSAFDKGVTVRWLYIFYSKKDNTWVAEGLMSDGKPDESWWNTIYGG</sequence>
<evidence type="ECO:0000313" key="2">
    <source>
        <dbReference type="EMBL" id="KEZ88385.1"/>
    </source>
</evidence>
<gene>
    <name evidence="2" type="ORF">IO99_02995</name>
</gene>
<dbReference type="Proteomes" id="UP000028542">
    <property type="component" value="Unassembled WGS sequence"/>
</dbReference>
<evidence type="ECO:0000313" key="3">
    <source>
        <dbReference type="Proteomes" id="UP000028542"/>
    </source>
</evidence>
<keyword evidence="1" id="KW-0472">Membrane</keyword>
<accession>A0A084JHF1</accession>
<organism evidence="2 3">
    <name type="scientific">Clostridium sulfidigenes</name>
    <dbReference type="NCBI Taxonomy" id="318464"/>
    <lineage>
        <taxon>Bacteria</taxon>
        <taxon>Bacillati</taxon>
        <taxon>Bacillota</taxon>
        <taxon>Clostridia</taxon>
        <taxon>Eubacteriales</taxon>
        <taxon>Clostridiaceae</taxon>
        <taxon>Clostridium</taxon>
    </lineage>
</organism>
<dbReference type="AlphaFoldDB" id="A0A084JHF1"/>
<feature type="transmembrane region" description="Helical" evidence="1">
    <location>
        <begin position="30"/>
        <end position="51"/>
    </location>
</feature>
<evidence type="ECO:0000256" key="1">
    <source>
        <dbReference type="SAM" id="Phobius"/>
    </source>
</evidence>
<reference evidence="2 3" key="1">
    <citation type="submission" date="2014-07" db="EMBL/GenBank/DDBJ databases">
        <title>Draft genome of Clostridium sulfidigenes 113A isolated from sediments associated with methane hydrate from Krishna Godavari basin.</title>
        <authorList>
            <person name="Honkalas V.S."/>
            <person name="Dabir A.P."/>
            <person name="Arora P."/>
            <person name="Dhakephalkar P.K."/>
        </authorList>
    </citation>
    <scope>NUCLEOTIDE SEQUENCE [LARGE SCALE GENOMIC DNA]</scope>
    <source>
        <strain evidence="2 3">113A</strain>
    </source>
</reference>